<accession>A0A819YS90</accession>
<protein>
    <recommendedName>
        <fullName evidence="2">GH16 domain-containing protein</fullName>
    </recommendedName>
</protein>
<dbReference type="CDD" id="cd08023">
    <property type="entry name" value="GH16_laminarinase_like"/>
    <property type="match status" value="1"/>
</dbReference>
<dbReference type="InterPro" id="IPR000757">
    <property type="entry name" value="Beta-glucanase-like"/>
</dbReference>
<comment type="caution">
    <text evidence="3">The sequence shown here is derived from an EMBL/GenBank/DDBJ whole genome shotgun (WGS) entry which is preliminary data.</text>
</comment>
<dbReference type="AlphaFoldDB" id="A0A819YS90"/>
<dbReference type="EMBL" id="CAJOAZ010007245">
    <property type="protein sequence ID" value="CAF4157961.1"/>
    <property type="molecule type" value="Genomic_DNA"/>
</dbReference>
<proteinExistence type="inferred from homology"/>
<evidence type="ECO:0000313" key="4">
    <source>
        <dbReference type="Proteomes" id="UP000663844"/>
    </source>
</evidence>
<reference evidence="3" key="1">
    <citation type="submission" date="2021-02" db="EMBL/GenBank/DDBJ databases">
        <authorList>
            <person name="Nowell W R."/>
        </authorList>
    </citation>
    <scope>NUCLEOTIDE SEQUENCE</scope>
</reference>
<evidence type="ECO:0000256" key="1">
    <source>
        <dbReference type="ARBA" id="ARBA00006865"/>
    </source>
</evidence>
<evidence type="ECO:0000259" key="2">
    <source>
        <dbReference type="PROSITE" id="PS51762"/>
    </source>
</evidence>
<comment type="similarity">
    <text evidence="1">Belongs to the glycosyl hydrolase 16 family.</text>
</comment>
<dbReference type="Proteomes" id="UP000663844">
    <property type="component" value="Unassembled WGS sequence"/>
</dbReference>
<name>A0A819YS90_9BILA</name>
<dbReference type="InterPro" id="IPR013320">
    <property type="entry name" value="ConA-like_dom_sf"/>
</dbReference>
<evidence type="ECO:0000313" key="3">
    <source>
        <dbReference type="EMBL" id="CAF4157961.1"/>
    </source>
</evidence>
<dbReference type="SUPFAM" id="SSF49899">
    <property type="entry name" value="Concanavalin A-like lectins/glucanases"/>
    <property type="match status" value="1"/>
</dbReference>
<dbReference type="PANTHER" id="PTHR10963">
    <property type="entry name" value="GLYCOSYL HYDROLASE-RELATED"/>
    <property type="match status" value="1"/>
</dbReference>
<feature type="non-terminal residue" evidence="3">
    <location>
        <position position="414"/>
    </location>
</feature>
<dbReference type="InterPro" id="IPR050546">
    <property type="entry name" value="Glycosyl_Hydrlase_16"/>
</dbReference>
<organism evidence="3 4">
    <name type="scientific">Adineta steineri</name>
    <dbReference type="NCBI Taxonomy" id="433720"/>
    <lineage>
        <taxon>Eukaryota</taxon>
        <taxon>Metazoa</taxon>
        <taxon>Spiralia</taxon>
        <taxon>Gnathifera</taxon>
        <taxon>Rotifera</taxon>
        <taxon>Eurotatoria</taxon>
        <taxon>Bdelloidea</taxon>
        <taxon>Adinetida</taxon>
        <taxon>Adinetidae</taxon>
        <taxon>Adineta</taxon>
    </lineage>
</organism>
<dbReference type="Pfam" id="PF00722">
    <property type="entry name" value="Glyco_hydro_16"/>
    <property type="match status" value="1"/>
</dbReference>
<feature type="domain" description="GH16" evidence="2">
    <location>
        <begin position="162"/>
        <end position="412"/>
    </location>
</feature>
<sequence length="414" mass="47558">NVASNIGLFENSVSSSENNSSITAWLENFATHQSPTGFEELIPNQNVTSAQSLNNIEIFVQPKPDQRPCNPSDLKDKSPRYIQGLKKTENEIIYKYPAIQIPDWCPTQNKLRYIRVTLTTVELQNGKRFIHPNELQKPATEKRQGIDCANGTHVAKVQIAPIISTRTSTPIFHDEFLRDGSIDLNKWEFLEGTGENGWGTHQQQYYTRNAHCEGNRLIIEARKEIHKESRYTSARLRSKQTFLYGKLEIRAKLPSAKGTWSSFVLLPAKRTYGYAMWPENGEINLVSLLGSNPTMITSSVCTKSNNPLRDNIPIEMAEVPDANTQFKTYTLLWSPDQIEMFVRLNDTDSDDRRILLWEKLNRDWTFWPFDQRFHLEICLGVGGNVAGDEIDDDKFPQQLEIESVRFEQMEIDER</sequence>
<dbReference type="GO" id="GO:0004553">
    <property type="term" value="F:hydrolase activity, hydrolyzing O-glycosyl compounds"/>
    <property type="evidence" value="ECO:0007669"/>
    <property type="project" value="InterPro"/>
</dbReference>
<dbReference type="Gene3D" id="2.60.120.200">
    <property type="match status" value="1"/>
</dbReference>
<dbReference type="GO" id="GO:0005975">
    <property type="term" value="P:carbohydrate metabolic process"/>
    <property type="evidence" value="ECO:0007669"/>
    <property type="project" value="InterPro"/>
</dbReference>
<dbReference type="PROSITE" id="PS51762">
    <property type="entry name" value="GH16_2"/>
    <property type="match status" value="1"/>
</dbReference>
<gene>
    <name evidence="3" type="ORF">OXD698_LOCUS38447</name>
</gene>
<dbReference type="PANTHER" id="PTHR10963:SF55">
    <property type="entry name" value="GLYCOSIDE HYDROLASE FAMILY 16 PROTEIN"/>
    <property type="match status" value="1"/>
</dbReference>